<dbReference type="SUPFAM" id="SSF51126">
    <property type="entry name" value="Pectin lyase-like"/>
    <property type="match status" value="1"/>
</dbReference>
<keyword evidence="6" id="KW-1185">Reference proteome</keyword>
<dbReference type="OrthoDB" id="9795222at2"/>
<dbReference type="GO" id="GO:0004650">
    <property type="term" value="F:polygalacturonase activity"/>
    <property type="evidence" value="ECO:0007669"/>
    <property type="project" value="InterPro"/>
</dbReference>
<dbReference type="PANTHER" id="PTHR31339:SF3">
    <property type="entry name" value="PECTIN LYASE-LIKE SUPERFAMILY PROTEIN"/>
    <property type="match status" value="1"/>
</dbReference>
<protein>
    <submittedName>
        <fullName evidence="5">Glycoside hydrolase</fullName>
    </submittedName>
</protein>
<evidence type="ECO:0000313" key="5">
    <source>
        <dbReference type="EMBL" id="RQW62757.1"/>
    </source>
</evidence>
<accession>A0A3N9TEU5</accession>
<sequence length="472" mass="50965">MQLMKCYFRLFILPLFIKEILMKRVNSPYLYCVLPILLATPITLLAGTTNSQCSPQNYNAVPDGKTVITKQLQKTIDVCSRNGGGIVSLDKGVWLSGPISLKDNVTLHLAEGSVLLATNINNDFKRAFIGSEAQEGEAFILANNVSNVSITGTGTVNGSGKEIWWPEALGVRNIVKVQGDTDYFLQRYPGIPLANGVPRPWLIEFNNVTNGHIGGILATNSPMWNIVLRNSQNITFNGTRVRNPEYSPNSDGIDVVASQHISMKNLDISTGDDNVAIKSGLANVPLIARASSDIEIFDSVMHEGHGISVGSETANGIGSIYIHDVKFNKTLNGFRVKSARDRGAQIGPIKVENLKMVDVHTPILFTESYTGQSGASDEPLPTIEPVAVTKTTPFIHDVAITNLTADNASIAGVFSGLPESPLKNIQLNNIHISSKLGIKTAYAEIAAKNIDVTTEVGKAINKGPETYLTDIK</sequence>
<keyword evidence="2 4" id="KW-0378">Hydrolase</keyword>
<dbReference type="InterPro" id="IPR012334">
    <property type="entry name" value="Pectin_lyas_fold"/>
</dbReference>
<dbReference type="EMBL" id="RJVQ01000005">
    <property type="protein sequence ID" value="RQW62757.1"/>
    <property type="molecule type" value="Genomic_DNA"/>
</dbReference>
<dbReference type="GO" id="GO:0005975">
    <property type="term" value="P:carbohydrate metabolic process"/>
    <property type="evidence" value="ECO:0007669"/>
    <property type="project" value="InterPro"/>
</dbReference>
<comment type="caution">
    <text evidence="5">The sequence shown here is derived from an EMBL/GenBank/DDBJ whole genome shotgun (WGS) entry which is preliminary data.</text>
</comment>
<evidence type="ECO:0000256" key="1">
    <source>
        <dbReference type="ARBA" id="ARBA00008834"/>
    </source>
</evidence>
<dbReference type="Pfam" id="PF00295">
    <property type="entry name" value="Glyco_hydro_28"/>
    <property type="match status" value="1"/>
</dbReference>
<evidence type="ECO:0000256" key="4">
    <source>
        <dbReference type="RuleBase" id="RU361169"/>
    </source>
</evidence>
<dbReference type="InterPro" id="IPR051801">
    <property type="entry name" value="GH28_Enzymes"/>
</dbReference>
<evidence type="ECO:0000256" key="3">
    <source>
        <dbReference type="ARBA" id="ARBA00023295"/>
    </source>
</evidence>
<evidence type="ECO:0000256" key="2">
    <source>
        <dbReference type="ARBA" id="ARBA00022801"/>
    </source>
</evidence>
<name>A0A3N9TEU5_9VIBR</name>
<dbReference type="SMART" id="SM00710">
    <property type="entry name" value="PbH1"/>
    <property type="match status" value="6"/>
</dbReference>
<gene>
    <name evidence="5" type="ORF">EES38_13615</name>
</gene>
<dbReference type="Gene3D" id="2.160.20.10">
    <property type="entry name" value="Single-stranded right-handed beta-helix, Pectin lyase-like"/>
    <property type="match status" value="1"/>
</dbReference>
<reference evidence="5 6" key="1">
    <citation type="submission" date="2018-11" db="EMBL/GenBank/DDBJ databases">
        <title>Vibrio LJC006 sp. nov., isolated from seawater during the bloom of the enteromorpha.</title>
        <authorList>
            <person name="Liang J."/>
        </authorList>
    </citation>
    <scope>NUCLEOTIDE SEQUENCE [LARGE SCALE GENOMIC DNA]</scope>
    <source>
        <strain evidence="5 6">LJC006</strain>
    </source>
</reference>
<dbReference type="AlphaFoldDB" id="A0A3N9TEU5"/>
<dbReference type="PROSITE" id="PS00502">
    <property type="entry name" value="POLYGALACTURONASE"/>
    <property type="match status" value="1"/>
</dbReference>
<dbReference type="InterPro" id="IPR006626">
    <property type="entry name" value="PbH1"/>
</dbReference>
<proteinExistence type="inferred from homology"/>
<organism evidence="5 6">
    <name type="scientific">Vibrio viridaestus</name>
    <dbReference type="NCBI Taxonomy" id="2487322"/>
    <lineage>
        <taxon>Bacteria</taxon>
        <taxon>Pseudomonadati</taxon>
        <taxon>Pseudomonadota</taxon>
        <taxon>Gammaproteobacteria</taxon>
        <taxon>Vibrionales</taxon>
        <taxon>Vibrionaceae</taxon>
        <taxon>Vibrio</taxon>
    </lineage>
</organism>
<dbReference type="Proteomes" id="UP000281112">
    <property type="component" value="Unassembled WGS sequence"/>
</dbReference>
<dbReference type="PANTHER" id="PTHR31339">
    <property type="entry name" value="PECTIN LYASE-RELATED"/>
    <property type="match status" value="1"/>
</dbReference>
<evidence type="ECO:0000313" key="6">
    <source>
        <dbReference type="Proteomes" id="UP000281112"/>
    </source>
</evidence>
<dbReference type="InterPro" id="IPR011050">
    <property type="entry name" value="Pectin_lyase_fold/virulence"/>
</dbReference>
<comment type="similarity">
    <text evidence="1 4">Belongs to the glycosyl hydrolase 28 family.</text>
</comment>
<keyword evidence="3 4" id="KW-0326">Glycosidase</keyword>
<dbReference type="InterPro" id="IPR000743">
    <property type="entry name" value="Glyco_hydro_28"/>
</dbReference>